<dbReference type="InterPro" id="IPR036380">
    <property type="entry name" value="Isochorismatase-like_sf"/>
</dbReference>
<reference evidence="4 5" key="1">
    <citation type="submission" date="2021-03" db="EMBL/GenBank/DDBJ databases">
        <title>Antimicrobial resistance genes in bacteria isolated from Japanese honey, and their potential for conferring macrolide and lincosamide resistance in the American foulbrood pathogen Paenibacillus larvae.</title>
        <authorList>
            <person name="Okamoto M."/>
            <person name="Kumagai M."/>
            <person name="Kanamori H."/>
            <person name="Takamatsu D."/>
        </authorList>
    </citation>
    <scope>NUCLEOTIDE SEQUENCE [LARGE SCALE GENOMIC DNA]</scope>
    <source>
        <strain evidence="4 5">J42TS3</strain>
    </source>
</reference>
<sequence>MRIWDSFLTERDKQVFGGAGYNAKGGFGKRPALLVIDVSYAFCGHIKEPVLDSIKTWRNSCGEEAWNAIPYIQKLLGAAREQHIPVFYSTGIDRRPDGFDGGGWNRKNTRSEDNSGVPGYGGNEIVREIAPQPSDIVIEKLKPSAFHGTPLVGFLTDLGIDTLLVCGTTTGGCVRASVIDAFSYNFNVGVVEECTFDRGQASHAINLFDMNAKYADVISTEEAVNYLNQTETGLFDHKINFNAVPHPQVTA</sequence>
<name>A0ABQ4M7B5_9BACL</name>
<dbReference type="EMBL" id="BOSL01000001">
    <property type="protein sequence ID" value="GIP51522.1"/>
    <property type="molecule type" value="Genomic_DNA"/>
</dbReference>
<evidence type="ECO:0000259" key="3">
    <source>
        <dbReference type="Pfam" id="PF00857"/>
    </source>
</evidence>
<feature type="domain" description="Isochorismatase-like" evidence="3">
    <location>
        <begin position="32"/>
        <end position="222"/>
    </location>
</feature>
<dbReference type="PANTHER" id="PTHR43540">
    <property type="entry name" value="PEROXYUREIDOACRYLATE/UREIDOACRYLATE AMIDOHYDROLASE-RELATED"/>
    <property type="match status" value="1"/>
</dbReference>
<keyword evidence="5" id="KW-1185">Reference proteome</keyword>
<proteinExistence type="inferred from homology"/>
<comment type="similarity">
    <text evidence="1">Belongs to the isochorismatase family.</text>
</comment>
<dbReference type="InterPro" id="IPR050272">
    <property type="entry name" value="Isochorismatase-like_hydrls"/>
</dbReference>
<evidence type="ECO:0000256" key="2">
    <source>
        <dbReference type="ARBA" id="ARBA00022801"/>
    </source>
</evidence>
<accession>A0ABQ4M7B5</accession>
<dbReference type="PANTHER" id="PTHR43540:SF1">
    <property type="entry name" value="ISOCHORISMATASE HYDROLASE"/>
    <property type="match status" value="1"/>
</dbReference>
<evidence type="ECO:0000313" key="5">
    <source>
        <dbReference type="Proteomes" id="UP000679992"/>
    </source>
</evidence>
<dbReference type="InterPro" id="IPR000868">
    <property type="entry name" value="Isochorismatase-like_dom"/>
</dbReference>
<dbReference type="RefSeq" id="WP_213653674.1">
    <property type="nucleotide sequence ID" value="NZ_BOSL01000001.1"/>
</dbReference>
<comment type="caution">
    <text evidence="4">The sequence shown here is derived from an EMBL/GenBank/DDBJ whole genome shotgun (WGS) entry which is preliminary data.</text>
</comment>
<dbReference type="Gene3D" id="3.40.50.850">
    <property type="entry name" value="Isochorismatase-like"/>
    <property type="match status" value="1"/>
</dbReference>
<dbReference type="Proteomes" id="UP000679992">
    <property type="component" value="Unassembled WGS sequence"/>
</dbReference>
<keyword evidence="2" id="KW-0378">Hydrolase</keyword>
<dbReference type="SUPFAM" id="SSF52499">
    <property type="entry name" value="Isochorismatase-like hydrolases"/>
    <property type="match status" value="1"/>
</dbReference>
<gene>
    <name evidence="4" type="ORF">J42TS3_05570</name>
</gene>
<evidence type="ECO:0000256" key="1">
    <source>
        <dbReference type="ARBA" id="ARBA00006336"/>
    </source>
</evidence>
<protein>
    <submittedName>
        <fullName evidence="4">N-carbamoylsarcosine amidase</fullName>
    </submittedName>
</protein>
<dbReference type="Pfam" id="PF00857">
    <property type="entry name" value="Isochorismatase"/>
    <property type="match status" value="1"/>
</dbReference>
<organism evidence="4 5">
    <name type="scientific">Paenibacillus vini</name>
    <dbReference type="NCBI Taxonomy" id="1476024"/>
    <lineage>
        <taxon>Bacteria</taxon>
        <taxon>Bacillati</taxon>
        <taxon>Bacillota</taxon>
        <taxon>Bacilli</taxon>
        <taxon>Bacillales</taxon>
        <taxon>Paenibacillaceae</taxon>
        <taxon>Paenibacillus</taxon>
    </lineage>
</organism>
<evidence type="ECO:0000313" key="4">
    <source>
        <dbReference type="EMBL" id="GIP51522.1"/>
    </source>
</evidence>